<evidence type="ECO:0000313" key="3">
    <source>
        <dbReference type="EMBL" id="CAK7913774.1"/>
    </source>
</evidence>
<dbReference type="EMBL" id="OZ004258">
    <property type="protein sequence ID" value="CAK7913774.1"/>
    <property type="molecule type" value="Genomic_DNA"/>
</dbReference>
<comment type="similarity">
    <text evidence="1">Belongs to the PDCD5 family.</text>
</comment>
<feature type="compositionally biased region" description="Polar residues" evidence="2">
    <location>
        <begin position="18"/>
        <end position="33"/>
    </location>
</feature>
<gene>
    <name evidence="3" type="ORF">CAAN4_F13300</name>
</gene>
<evidence type="ECO:0008006" key="5">
    <source>
        <dbReference type="Google" id="ProtNLM"/>
    </source>
</evidence>
<protein>
    <recommendedName>
        <fullName evidence="5">DNA-binding TFAR19-related protein</fullName>
    </recommendedName>
</protein>
<dbReference type="PIRSF" id="PIRSF015730">
    <property type="entry name" value="TFAR19"/>
    <property type="match status" value="1"/>
</dbReference>
<proteinExistence type="inferred from homology"/>
<name>A0ABP0EFS8_9ASCO</name>
<dbReference type="InterPro" id="IPR002836">
    <property type="entry name" value="PDCD5-like"/>
</dbReference>
<dbReference type="PANTHER" id="PTHR10840">
    <property type="entry name" value="PROGRAMMED CELL DEATH PROTEIN 5"/>
    <property type="match status" value="1"/>
</dbReference>
<dbReference type="Pfam" id="PF01984">
    <property type="entry name" value="dsDNA_bind"/>
    <property type="match status" value="1"/>
</dbReference>
<dbReference type="SUPFAM" id="SSF46950">
    <property type="entry name" value="Double-stranded DNA-binding domain"/>
    <property type="match status" value="1"/>
</dbReference>
<accession>A0ABP0EFS8</accession>
<dbReference type="Gene3D" id="1.10.8.140">
    <property type="entry name" value="PDCD5-like"/>
    <property type="match status" value="1"/>
</dbReference>
<dbReference type="InterPro" id="IPR036883">
    <property type="entry name" value="PDCD5-like_sf"/>
</dbReference>
<organism evidence="3 4">
    <name type="scientific">[Candida] anglica</name>
    <dbReference type="NCBI Taxonomy" id="148631"/>
    <lineage>
        <taxon>Eukaryota</taxon>
        <taxon>Fungi</taxon>
        <taxon>Dikarya</taxon>
        <taxon>Ascomycota</taxon>
        <taxon>Saccharomycotina</taxon>
        <taxon>Pichiomycetes</taxon>
        <taxon>Debaryomycetaceae</taxon>
        <taxon>Kurtzmaniella</taxon>
    </lineage>
</organism>
<evidence type="ECO:0000313" key="4">
    <source>
        <dbReference type="Proteomes" id="UP001497600"/>
    </source>
</evidence>
<evidence type="ECO:0000256" key="2">
    <source>
        <dbReference type="SAM" id="MobiDB-lite"/>
    </source>
</evidence>
<feature type="region of interest" description="Disordered" evidence="2">
    <location>
        <begin position="16"/>
        <end position="49"/>
    </location>
</feature>
<dbReference type="Proteomes" id="UP001497600">
    <property type="component" value="Chromosome F"/>
</dbReference>
<evidence type="ECO:0000256" key="1">
    <source>
        <dbReference type="ARBA" id="ARBA00010490"/>
    </source>
</evidence>
<keyword evidence="4" id="KW-1185">Reference proteome</keyword>
<dbReference type="PANTHER" id="PTHR10840:SF0">
    <property type="entry name" value="PROGRAMMED CELL DEATH PROTEIN 5"/>
    <property type="match status" value="1"/>
</dbReference>
<reference evidence="3 4" key="1">
    <citation type="submission" date="2024-01" db="EMBL/GenBank/DDBJ databases">
        <authorList>
            <consortium name="Genoscope - CEA"/>
            <person name="William W."/>
        </authorList>
    </citation>
    <scope>NUCLEOTIDE SEQUENCE [LARGE SCALE GENOMIC DNA]</scope>
    <source>
        <strain evidence="3 4">29B2s-10</strain>
    </source>
</reference>
<sequence>MDEAELNAIRSARLAELQKNSGQSTGASGSQPESQKDQMKTSMMAQILEPAARERLSRVRIVRADRAEAVEQYLIKLASTGSITRKISEDDLVEILDSLSRDEKKQTQSKIVFNRRTTVDDDDDDFFD</sequence>